<feature type="transmembrane region" description="Helical" evidence="2">
    <location>
        <begin position="390"/>
        <end position="410"/>
    </location>
</feature>
<name>A0ABV9ZVX4_9ACTN</name>
<sequence>MTVDTTGGVGSTPVPAPAPRRGGVRSAERALAPDLARGIMLLFIVLSNTAFHLWKSEYGPSGWQPVTGGWPDHAAQFAMITALDLRVYPLFAFLFGYGMMQLFLRLTAAGAGAGERDAVGILRRRSLLLIGIGLAHSTLLMAGDIVGYYGLLSLALAPLFLRRSERVLKWCIAIAAAQLVLVTAQPVISALLQGELGSLGDASAEPGAAAYGAGEEGWFAAAGTRLTTGLFVTFTAAPFSLIGGGYVIFLLGFWAARRRILEEPGRHLPLLRRTAVLGIAVGWLGALPAALAHVGALKVPDDAQSESGALTVLREITGYGAGLGYVAVVALFVHWWSGREARGNAKAAVAVTAIAAVGKRSLSSYLAHSLLFAPLLAAWGLGIGARLTSATMALFAVGIWLVTVAGAYALERRGRRGPVEVVLRRLMYR</sequence>
<keyword evidence="2" id="KW-0812">Transmembrane</keyword>
<evidence type="ECO:0000259" key="3">
    <source>
        <dbReference type="Pfam" id="PF04235"/>
    </source>
</evidence>
<feature type="transmembrane region" description="Helical" evidence="2">
    <location>
        <begin position="74"/>
        <end position="100"/>
    </location>
</feature>
<feature type="domain" description="DUF418" evidence="3">
    <location>
        <begin position="255"/>
        <end position="429"/>
    </location>
</feature>
<evidence type="ECO:0000313" key="5">
    <source>
        <dbReference type="Proteomes" id="UP001596222"/>
    </source>
</evidence>
<reference evidence="5" key="1">
    <citation type="journal article" date="2019" name="Int. J. Syst. Evol. Microbiol.">
        <title>The Global Catalogue of Microorganisms (GCM) 10K type strain sequencing project: providing services to taxonomists for standard genome sequencing and annotation.</title>
        <authorList>
            <consortium name="The Broad Institute Genomics Platform"/>
            <consortium name="The Broad Institute Genome Sequencing Center for Infectious Disease"/>
            <person name="Wu L."/>
            <person name="Ma J."/>
        </authorList>
    </citation>
    <scope>NUCLEOTIDE SEQUENCE [LARGE SCALE GENOMIC DNA]</scope>
    <source>
        <strain evidence="5">CGMCC 4.1641</strain>
    </source>
</reference>
<evidence type="ECO:0000256" key="2">
    <source>
        <dbReference type="SAM" id="Phobius"/>
    </source>
</evidence>
<keyword evidence="5" id="KW-1185">Reference proteome</keyword>
<feature type="transmembrane region" description="Helical" evidence="2">
    <location>
        <begin position="145"/>
        <end position="161"/>
    </location>
</feature>
<keyword evidence="2" id="KW-1133">Transmembrane helix</keyword>
<feature type="region of interest" description="Disordered" evidence="1">
    <location>
        <begin position="1"/>
        <end position="23"/>
    </location>
</feature>
<accession>A0ABV9ZVX4</accession>
<feature type="transmembrane region" description="Helical" evidence="2">
    <location>
        <begin position="275"/>
        <end position="296"/>
    </location>
</feature>
<feature type="transmembrane region" description="Helical" evidence="2">
    <location>
        <begin position="168"/>
        <end position="188"/>
    </location>
</feature>
<dbReference type="PANTHER" id="PTHR30590">
    <property type="entry name" value="INNER MEMBRANE PROTEIN"/>
    <property type="match status" value="1"/>
</dbReference>
<dbReference type="PANTHER" id="PTHR30590:SF2">
    <property type="entry name" value="INNER MEMBRANE PROTEIN"/>
    <property type="match status" value="1"/>
</dbReference>
<organism evidence="4 5">
    <name type="scientific">Streptomyces aureoversilis</name>
    <dbReference type="NCBI Taxonomy" id="67277"/>
    <lineage>
        <taxon>Bacteria</taxon>
        <taxon>Bacillati</taxon>
        <taxon>Actinomycetota</taxon>
        <taxon>Actinomycetes</taxon>
        <taxon>Kitasatosporales</taxon>
        <taxon>Streptomycetaceae</taxon>
        <taxon>Streptomyces</taxon>
    </lineage>
</organism>
<dbReference type="Pfam" id="PF04235">
    <property type="entry name" value="DUF418"/>
    <property type="match status" value="1"/>
</dbReference>
<dbReference type="InterPro" id="IPR052529">
    <property type="entry name" value="Bact_Transport_Assoc"/>
</dbReference>
<evidence type="ECO:0000256" key="1">
    <source>
        <dbReference type="SAM" id="MobiDB-lite"/>
    </source>
</evidence>
<dbReference type="InterPro" id="IPR007349">
    <property type="entry name" value="DUF418"/>
</dbReference>
<keyword evidence="2" id="KW-0472">Membrane</keyword>
<protein>
    <submittedName>
        <fullName evidence="4">DUF418 domain-containing protein</fullName>
    </submittedName>
</protein>
<feature type="transmembrane region" description="Helical" evidence="2">
    <location>
        <begin position="230"/>
        <end position="254"/>
    </location>
</feature>
<evidence type="ECO:0000313" key="4">
    <source>
        <dbReference type="EMBL" id="MFC5145571.1"/>
    </source>
</evidence>
<comment type="caution">
    <text evidence="4">The sequence shown here is derived from an EMBL/GenBank/DDBJ whole genome shotgun (WGS) entry which is preliminary data.</text>
</comment>
<gene>
    <name evidence="4" type="ORF">ACFPP6_12965</name>
</gene>
<dbReference type="RefSeq" id="WP_382040593.1">
    <property type="nucleotide sequence ID" value="NZ_JBHSKJ010000006.1"/>
</dbReference>
<dbReference type="Proteomes" id="UP001596222">
    <property type="component" value="Unassembled WGS sequence"/>
</dbReference>
<dbReference type="EMBL" id="JBHSKJ010000006">
    <property type="protein sequence ID" value="MFC5145571.1"/>
    <property type="molecule type" value="Genomic_DNA"/>
</dbReference>
<feature type="transmembrane region" description="Helical" evidence="2">
    <location>
        <begin position="365"/>
        <end position="384"/>
    </location>
</feature>
<proteinExistence type="predicted"/>
<feature type="transmembrane region" description="Helical" evidence="2">
    <location>
        <begin position="316"/>
        <end position="336"/>
    </location>
</feature>